<organism evidence="2 6">
    <name type="scientific">Parabacteroides distasonis</name>
    <dbReference type="NCBI Taxonomy" id="823"/>
    <lineage>
        <taxon>Bacteria</taxon>
        <taxon>Pseudomonadati</taxon>
        <taxon>Bacteroidota</taxon>
        <taxon>Bacteroidia</taxon>
        <taxon>Bacteroidales</taxon>
        <taxon>Tannerellaceae</taxon>
        <taxon>Parabacteroides</taxon>
    </lineage>
</organism>
<keyword evidence="2" id="KW-0378">Hydrolase</keyword>
<evidence type="ECO:0000313" key="4">
    <source>
        <dbReference type="EMBL" id="MRY60298.1"/>
    </source>
</evidence>
<dbReference type="EMBL" id="WKLT01000028">
    <property type="protein sequence ID" value="MRY60298.1"/>
    <property type="molecule type" value="Genomic_DNA"/>
</dbReference>
<dbReference type="InterPro" id="IPR004013">
    <property type="entry name" value="PHP_dom"/>
</dbReference>
<dbReference type="InterPro" id="IPR016195">
    <property type="entry name" value="Pol/histidinol_Pase-like"/>
</dbReference>
<dbReference type="GO" id="GO:0016740">
    <property type="term" value="F:transferase activity"/>
    <property type="evidence" value="ECO:0007669"/>
    <property type="project" value="UniProtKB-KW"/>
</dbReference>
<feature type="domain" description="Polymerase/histidinol phosphatase N-terminal" evidence="1">
    <location>
        <begin position="47"/>
        <end position="124"/>
    </location>
</feature>
<dbReference type="AlphaFoldDB" id="A0A173T664"/>
<keyword evidence="4" id="KW-0808">Transferase</keyword>
<dbReference type="CDD" id="cd12112">
    <property type="entry name" value="PHP_HisPPase_Chlorobi_like"/>
    <property type="match status" value="1"/>
</dbReference>
<accession>A0A173T664</accession>
<dbReference type="PANTHER" id="PTHR42924">
    <property type="entry name" value="EXONUCLEASE"/>
    <property type="match status" value="1"/>
</dbReference>
<protein>
    <submittedName>
        <fullName evidence="2">Histidinol phosphatase and related hydrolases of the PHP family</fullName>
    </submittedName>
    <submittedName>
        <fullName evidence="3">Phosphotransferase</fullName>
    </submittedName>
</protein>
<proteinExistence type="predicted"/>
<dbReference type="SUPFAM" id="SSF89550">
    <property type="entry name" value="PHP domain-like"/>
    <property type="match status" value="1"/>
</dbReference>
<reference evidence="4 7" key="2">
    <citation type="journal article" date="2019" name="Nat. Med.">
        <title>A library of human gut bacterial isolates paired with longitudinal multiomics data enables mechanistic microbiome research.</title>
        <authorList>
            <person name="Poyet M."/>
            <person name="Groussin M."/>
            <person name="Gibbons S.M."/>
            <person name="Avila-Pacheco J."/>
            <person name="Jiang X."/>
            <person name="Kearney S.M."/>
            <person name="Perrotta A.R."/>
            <person name="Berdy B."/>
            <person name="Zhao S."/>
            <person name="Lieberman T.D."/>
            <person name="Swanson P.K."/>
            <person name="Smith M."/>
            <person name="Roesemann S."/>
            <person name="Alexander J.E."/>
            <person name="Rich S.A."/>
            <person name="Livny J."/>
            <person name="Vlamakis H."/>
            <person name="Clish C."/>
            <person name="Bullock K."/>
            <person name="Deik A."/>
            <person name="Scott J."/>
            <person name="Pierce K.A."/>
            <person name="Xavier R.J."/>
            <person name="Alm E.J."/>
        </authorList>
    </citation>
    <scope>NUCLEOTIDE SEQUENCE [LARGE SCALE GENOMIC DNA]</scope>
    <source>
        <strain evidence="4 7">BIOML-A41</strain>
    </source>
</reference>
<dbReference type="PANTHER" id="PTHR42924:SF3">
    <property type="entry name" value="POLYMERASE_HISTIDINOL PHOSPHATASE N-TERMINAL DOMAIN-CONTAINING PROTEIN"/>
    <property type="match status" value="1"/>
</dbReference>
<dbReference type="Proteomes" id="UP000463337">
    <property type="component" value="Unassembled WGS sequence"/>
</dbReference>
<reference evidence="5" key="4">
    <citation type="submission" date="2023-03" db="EMBL/GenBank/DDBJ databases">
        <title>Parabacteroides distasonis, a bacteria resistant against UC.</title>
        <authorList>
            <person name="Dai W."/>
        </authorList>
    </citation>
    <scope>NUCLEOTIDE SEQUENCE</scope>
    <source>
        <strain evidence="5">F1-28</strain>
    </source>
</reference>
<dbReference type="RefSeq" id="WP_044546544.1">
    <property type="nucleotide sequence ID" value="NZ_CDRH01000694.1"/>
</dbReference>
<dbReference type="InterPro" id="IPR052018">
    <property type="entry name" value="PHP_domain"/>
</dbReference>
<dbReference type="Gene3D" id="3.20.20.140">
    <property type="entry name" value="Metal-dependent hydrolases"/>
    <property type="match status" value="1"/>
</dbReference>
<dbReference type="Proteomes" id="UP000095591">
    <property type="component" value="Unassembled WGS sequence"/>
</dbReference>
<evidence type="ECO:0000313" key="7">
    <source>
        <dbReference type="Proteomes" id="UP000463337"/>
    </source>
</evidence>
<dbReference type="Proteomes" id="UP001221009">
    <property type="component" value="Chromosome"/>
</dbReference>
<evidence type="ECO:0000313" key="3">
    <source>
        <dbReference type="EMBL" id="MCB6517363.1"/>
    </source>
</evidence>
<evidence type="ECO:0000313" key="5">
    <source>
        <dbReference type="EMBL" id="WET63865.1"/>
    </source>
</evidence>
<name>A0A173T664_PARDI</name>
<dbReference type="GO" id="GO:0035312">
    <property type="term" value="F:5'-3' DNA exonuclease activity"/>
    <property type="evidence" value="ECO:0007669"/>
    <property type="project" value="TreeGrafter"/>
</dbReference>
<dbReference type="EMBL" id="CYXP01000002">
    <property type="protein sequence ID" value="CUM97566.1"/>
    <property type="molecule type" value="Genomic_DNA"/>
</dbReference>
<dbReference type="Proteomes" id="UP001198806">
    <property type="component" value="Unassembled WGS sequence"/>
</dbReference>
<sequence length="347" mass="39911">MKRFIVPALPDETSEEEDVYELTHIDHLFIRDRIEIPGFSNYETLKCDFHTHTVFSDGLVWPDARIYEAWQEGLDAIAITDHIEHRINKVILKGDLNESYKIAKKAADDMDFIVIPGAEITRSKPLGHLNALFVQDVNLMEKENPVESIAEAKRQGAFIVWNHPGWPNHKATLYPIHEKLIQENMIDGIEVMSYKDFYPIALEWCSGFKKAFMASSDAHCVLSGIYRKGLRPLTLVFSEERSEKGIREALFAGRTAALFDGKIAGEEKYLAPLVKACIRVKRMRNTCLEVTNISDIPFIIYCENNLYLLPERKTIIMMNPKENSWIMKNCFIGRNKNLSIYFDDFSV</sequence>
<dbReference type="GeneID" id="93523448"/>
<evidence type="ECO:0000313" key="6">
    <source>
        <dbReference type="Proteomes" id="UP000095591"/>
    </source>
</evidence>
<dbReference type="SMART" id="SM00481">
    <property type="entry name" value="POLIIIAc"/>
    <property type="match status" value="1"/>
</dbReference>
<dbReference type="EMBL" id="CP120353">
    <property type="protein sequence ID" value="WET63865.1"/>
    <property type="molecule type" value="Genomic_DNA"/>
</dbReference>
<evidence type="ECO:0000313" key="2">
    <source>
        <dbReference type="EMBL" id="CUM97566.1"/>
    </source>
</evidence>
<reference evidence="2 6" key="1">
    <citation type="submission" date="2015-09" db="EMBL/GenBank/DDBJ databases">
        <authorList>
            <consortium name="Pathogen Informatics"/>
        </authorList>
    </citation>
    <scope>NUCLEOTIDE SEQUENCE [LARGE SCALE GENOMIC DNA]</scope>
    <source>
        <strain evidence="2 6">2789STDY5608872</strain>
    </source>
</reference>
<evidence type="ECO:0000259" key="1">
    <source>
        <dbReference type="SMART" id="SM00481"/>
    </source>
</evidence>
<dbReference type="Pfam" id="PF02811">
    <property type="entry name" value="PHP"/>
    <property type="match status" value="1"/>
</dbReference>
<dbReference type="InterPro" id="IPR003141">
    <property type="entry name" value="Pol/His_phosphatase_N"/>
</dbReference>
<dbReference type="GO" id="GO:0004534">
    <property type="term" value="F:5'-3' RNA exonuclease activity"/>
    <property type="evidence" value="ECO:0007669"/>
    <property type="project" value="TreeGrafter"/>
</dbReference>
<dbReference type="EMBL" id="JAJCNI010000005">
    <property type="protein sequence ID" value="MCB6517363.1"/>
    <property type="molecule type" value="Genomic_DNA"/>
</dbReference>
<reference evidence="3" key="3">
    <citation type="submission" date="2021-10" db="EMBL/GenBank/DDBJ databases">
        <title>Collection of gut derived symbiotic bacterial strains cultured from healthy donors.</title>
        <authorList>
            <person name="Lin H."/>
            <person name="Littmann E."/>
            <person name="Kohout C."/>
            <person name="Pamer E.G."/>
        </authorList>
    </citation>
    <scope>NUCLEOTIDE SEQUENCE</scope>
    <source>
        <strain evidence="3">DFI.2.94</strain>
    </source>
</reference>
<gene>
    <name evidence="2" type="ORF">ERS852429_01390</name>
    <name evidence="4" type="ORF">GKD59_20825</name>
    <name evidence="3" type="ORF">LI194_06075</name>
    <name evidence="5" type="ORF">P2T59_19500</name>
</gene>